<evidence type="ECO:0000256" key="2">
    <source>
        <dbReference type="SAM" id="Phobius"/>
    </source>
</evidence>
<protein>
    <submittedName>
        <fullName evidence="3">Uncharacterized protein</fullName>
    </submittedName>
</protein>
<dbReference type="EMBL" id="JBDPZC010000010">
    <property type="protein sequence ID" value="MEO3714965.1"/>
    <property type="molecule type" value="Genomic_DNA"/>
</dbReference>
<feature type="transmembrane region" description="Helical" evidence="2">
    <location>
        <begin position="245"/>
        <end position="262"/>
    </location>
</feature>
<keyword evidence="2" id="KW-0812">Transmembrane</keyword>
<sequence>MANRACLINADMPGVPPQLHPPGAGSEPSQALRVAEAANRLPLPWLLCFRPEDLLPAVVRLRSGPEQFSTVALKLPCTSVAAARERLQQALPIYAALTGDAALAESYWRRACEGLNDLPHPWLTMDPIEVLCLNDFDEDARTLAQSLSGDASALPGLKWLSGYDDGFAPYGAATYFDGDPGALDHVARLGNSAALDPGYVRPSPLEDVSRAREEEAPHVATRAPLAASDSAKLREGLTRGPLSRPSTWLLLGMLAALLLSLLRR</sequence>
<accession>A0ABV0GIX1</accession>
<keyword evidence="2" id="KW-0472">Membrane</keyword>
<name>A0ABV0GIX1_9BURK</name>
<keyword evidence="4" id="KW-1185">Reference proteome</keyword>
<feature type="region of interest" description="Disordered" evidence="1">
    <location>
        <begin position="204"/>
        <end position="223"/>
    </location>
</feature>
<dbReference type="RefSeq" id="WP_347612138.1">
    <property type="nucleotide sequence ID" value="NZ_JBDPZC010000010.1"/>
</dbReference>
<evidence type="ECO:0000313" key="4">
    <source>
        <dbReference type="Proteomes" id="UP001462640"/>
    </source>
</evidence>
<evidence type="ECO:0000313" key="3">
    <source>
        <dbReference type="EMBL" id="MEO3714965.1"/>
    </source>
</evidence>
<dbReference type="Proteomes" id="UP001462640">
    <property type="component" value="Unassembled WGS sequence"/>
</dbReference>
<proteinExistence type="predicted"/>
<feature type="compositionally biased region" description="Basic and acidic residues" evidence="1">
    <location>
        <begin position="207"/>
        <end position="217"/>
    </location>
</feature>
<organism evidence="3 4">
    <name type="scientific">Roseateles flavus</name>
    <dbReference type="NCBI Taxonomy" id="3149041"/>
    <lineage>
        <taxon>Bacteria</taxon>
        <taxon>Pseudomonadati</taxon>
        <taxon>Pseudomonadota</taxon>
        <taxon>Betaproteobacteria</taxon>
        <taxon>Burkholderiales</taxon>
        <taxon>Sphaerotilaceae</taxon>
        <taxon>Roseateles</taxon>
    </lineage>
</organism>
<reference evidence="3 4" key="1">
    <citation type="submission" date="2024-05" db="EMBL/GenBank/DDBJ databases">
        <title>Roseateles sp. 2.12 16S ribosomal RNA gene Genome sequencing and assembly.</title>
        <authorList>
            <person name="Woo H."/>
        </authorList>
    </citation>
    <scope>NUCLEOTIDE SEQUENCE [LARGE SCALE GENOMIC DNA]</scope>
    <source>
        <strain evidence="3 4">2.12</strain>
    </source>
</reference>
<evidence type="ECO:0000256" key="1">
    <source>
        <dbReference type="SAM" id="MobiDB-lite"/>
    </source>
</evidence>
<keyword evidence="2" id="KW-1133">Transmembrane helix</keyword>
<comment type="caution">
    <text evidence="3">The sequence shown here is derived from an EMBL/GenBank/DDBJ whole genome shotgun (WGS) entry which is preliminary data.</text>
</comment>
<gene>
    <name evidence="3" type="ORF">ABDJ40_19525</name>
</gene>